<dbReference type="PANTHER" id="PTHR36565">
    <property type="entry name" value="UPF0332 PROTEIN TM_1000"/>
    <property type="match status" value="1"/>
</dbReference>
<comment type="caution">
    <text evidence="3">The sequence shown here is derived from an EMBL/GenBank/DDBJ whole genome shotgun (WGS) entry which is preliminary data.</text>
</comment>
<gene>
    <name evidence="3" type="ORF">EWV78_14635</name>
</gene>
<dbReference type="Proteomes" id="UP000315113">
    <property type="component" value="Unassembled WGS sequence"/>
</dbReference>
<evidence type="ECO:0000256" key="1">
    <source>
        <dbReference type="ARBA" id="ARBA00038248"/>
    </source>
</evidence>
<reference evidence="3 4" key="1">
    <citation type="submission" date="2019-01" db="EMBL/GenBank/DDBJ databases">
        <title>Coherence of Microcystis species and biogeography revealed through population genomics.</title>
        <authorList>
            <person name="Perez-Carrascal O.M."/>
            <person name="Terrat Y."/>
            <person name="Giani A."/>
            <person name="Fortin N."/>
            <person name="Tromas N."/>
            <person name="Shapiro B.J."/>
        </authorList>
    </citation>
    <scope>NUCLEOTIDE SEQUENCE [LARGE SCALE GENOMIC DNA]</scope>
    <source>
        <strain evidence="3">Ma_MB_F_20061100_S20D</strain>
    </source>
</reference>
<dbReference type="EMBL" id="SFBH01000115">
    <property type="protein sequence ID" value="TRU33655.1"/>
    <property type="molecule type" value="Genomic_DNA"/>
</dbReference>
<protein>
    <submittedName>
        <fullName evidence="3">HEPN domain-containing protein</fullName>
    </submittedName>
</protein>
<dbReference type="PANTHER" id="PTHR36565:SF1">
    <property type="entry name" value="UPF0332 PROTEIN TM_1000"/>
    <property type="match status" value="1"/>
</dbReference>
<dbReference type="InterPro" id="IPR007842">
    <property type="entry name" value="HEPN_dom"/>
</dbReference>
<evidence type="ECO:0000313" key="3">
    <source>
        <dbReference type="EMBL" id="TRU33655.1"/>
    </source>
</evidence>
<name>A0A552EGN2_MICAE</name>
<organism evidence="3 4">
    <name type="scientific">Microcystis aeruginosa Ma_MB_F_20061100_S20D</name>
    <dbReference type="NCBI Taxonomy" id="2486253"/>
    <lineage>
        <taxon>Bacteria</taxon>
        <taxon>Bacillati</taxon>
        <taxon>Cyanobacteriota</taxon>
        <taxon>Cyanophyceae</taxon>
        <taxon>Oscillatoriophycideae</taxon>
        <taxon>Chroococcales</taxon>
        <taxon>Microcystaceae</taxon>
        <taxon>Microcystis</taxon>
    </lineage>
</organism>
<evidence type="ECO:0000259" key="2">
    <source>
        <dbReference type="Pfam" id="PF05168"/>
    </source>
</evidence>
<evidence type="ECO:0000313" key="4">
    <source>
        <dbReference type="Proteomes" id="UP000315113"/>
    </source>
</evidence>
<dbReference type="AlphaFoldDB" id="A0A552EGN2"/>
<accession>A0A552EGN2</accession>
<proteinExistence type="inferred from homology"/>
<feature type="domain" description="HEPN" evidence="2">
    <location>
        <begin position="8"/>
        <end position="123"/>
    </location>
</feature>
<sequence>MSDELSAFVAKAKESLIASKLLADNQLYDFAGSRAYYTMFYIAEAFLWQQGFSFSSHGAVIAKFGQEIVKKGIVPLEFHRYLIDAQDKRTQADYNIDAEVKLSQGDVQKLIEQGETFIEWAENVLLNG</sequence>
<comment type="similarity">
    <text evidence="1">Belongs to the UPF0332 family.</text>
</comment>
<dbReference type="Gene3D" id="1.20.120.330">
    <property type="entry name" value="Nucleotidyltransferases domain 2"/>
    <property type="match status" value="1"/>
</dbReference>
<dbReference type="InterPro" id="IPR052226">
    <property type="entry name" value="UPF0332_toxin"/>
</dbReference>
<dbReference type="Pfam" id="PF05168">
    <property type="entry name" value="HEPN"/>
    <property type="match status" value="1"/>
</dbReference>